<dbReference type="PANTHER" id="PTHR12788">
    <property type="entry name" value="PROTEIN-TYROSINE SULFOTRANSFERASE 2"/>
    <property type="match status" value="1"/>
</dbReference>
<evidence type="ECO:0000313" key="2">
    <source>
        <dbReference type="EMBL" id="GCD48143.1"/>
    </source>
</evidence>
<dbReference type="PANTHER" id="PTHR12788:SF10">
    <property type="entry name" value="PROTEIN-TYROSINE SULFOTRANSFERASE"/>
    <property type="match status" value="1"/>
</dbReference>
<evidence type="ECO:0000256" key="1">
    <source>
        <dbReference type="ARBA" id="ARBA00022679"/>
    </source>
</evidence>
<gene>
    <name evidence="2" type="ORF">GKJPGBOP_07939</name>
</gene>
<dbReference type="RefSeq" id="WP_125058113.1">
    <property type="nucleotide sequence ID" value="NZ_BHZD01000001.1"/>
</dbReference>
<accession>A0A401WFP4</accession>
<organism evidence="2 3">
    <name type="scientific">Streptomyces paromomycinus</name>
    <name type="common">Streptomyces rimosus subsp. paromomycinus</name>
    <dbReference type="NCBI Taxonomy" id="92743"/>
    <lineage>
        <taxon>Bacteria</taxon>
        <taxon>Bacillati</taxon>
        <taxon>Actinomycetota</taxon>
        <taxon>Actinomycetes</taxon>
        <taxon>Kitasatosporales</taxon>
        <taxon>Streptomycetaceae</taxon>
        <taxon>Streptomyces</taxon>
    </lineage>
</organism>
<proteinExistence type="predicted"/>
<keyword evidence="3" id="KW-1185">Reference proteome</keyword>
<evidence type="ECO:0000313" key="3">
    <source>
        <dbReference type="Proteomes" id="UP000286746"/>
    </source>
</evidence>
<dbReference type="Proteomes" id="UP000286746">
    <property type="component" value="Unassembled WGS sequence"/>
</dbReference>
<keyword evidence="1" id="KW-0808">Transferase</keyword>
<reference evidence="2 3" key="1">
    <citation type="submission" date="2018-11" db="EMBL/GenBank/DDBJ databases">
        <title>Whole genome sequence of Streptomyces paromomycinus NBRC 15454(T).</title>
        <authorList>
            <person name="Komaki H."/>
            <person name="Tamura T."/>
        </authorList>
    </citation>
    <scope>NUCLEOTIDE SEQUENCE [LARGE SCALE GENOMIC DNA]</scope>
    <source>
        <strain evidence="2 3">NBRC 15454</strain>
    </source>
</reference>
<comment type="caution">
    <text evidence="2">The sequence shown here is derived from an EMBL/GenBank/DDBJ whole genome shotgun (WGS) entry which is preliminary data.</text>
</comment>
<evidence type="ECO:0008006" key="4">
    <source>
        <dbReference type="Google" id="ProtNLM"/>
    </source>
</evidence>
<dbReference type="EMBL" id="BHZD01000001">
    <property type="protein sequence ID" value="GCD48143.1"/>
    <property type="molecule type" value="Genomic_DNA"/>
</dbReference>
<protein>
    <recommendedName>
        <fullName evidence="4">Sulfotransferase</fullName>
    </recommendedName>
</protein>
<dbReference type="InterPro" id="IPR027417">
    <property type="entry name" value="P-loop_NTPase"/>
</dbReference>
<sequence>MSATPGPQSPIFIIGTERSGSNLLRLILDAHPRICVPHPPHFMRYLATPAGSYGDLSVEANRRKAAEDAVGLLRRHIHPWQHTIDPQRVVEEAAPTLFGVVAAVYDQYRQAEGAARWGCKSTFMVDHVDEALAHFPEARFIWLVRDPCDVGSSAKRSIFGYSHPYRMAHLWRRQQEQARAALSRWGPDSVHLLRYEDLVSRPGEEIERLCSFLAEEPHPAMLEHHRSPAARHTAGWAEAWRNAGTPVTTDRIGAHQAGLTPGERLLVDKVTGPLKSGLGYPVHPDAHACPTPSPVELAVRSAVLRLRVEFRSLQQDRNYALRLGRDVYVRWLRIRAHARVHLRRGHAGTPPVAARRSAA</sequence>
<dbReference type="Pfam" id="PF13469">
    <property type="entry name" value="Sulfotransfer_3"/>
    <property type="match status" value="1"/>
</dbReference>
<dbReference type="Gene3D" id="3.40.50.300">
    <property type="entry name" value="P-loop containing nucleotide triphosphate hydrolases"/>
    <property type="match status" value="1"/>
</dbReference>
<dbReference type="AlphaFoldDB" id="A0A401WFP4"/>
<name>A0A401WFP4_STREY</name>
<dbReference type="InterPro" id="IPR026634">
    <property type="entry name" value="TPST-like"/>
</dbReference>
<dbReference type="SUPFAM" id="SSF52540">
    <property type="entry name" value="P-loop containing nucleoside triphosphate hydrolases"/>
    <property type="match status" value="1"/>
</dbReference>
<dbReference type="GO" id="GO:0008476">
    <property type="term" value="F:protein-tyrosine sulfotransferase activity"/>
    <property type="evidence" value="ECO:0007669"/>
    <property type="project" value="InterPro"/>
</dbReference>